<dbReference type="AlphaFoldDB" id="A0A9P4PWA8"/>
<gene>
    <name evidence="1" type="ORF">K431DRAFT_236032</name>
</gene>
<name>A0A9P4PWA8_9PEZI</name>
<dbReference type="EMBL" id="MU003892">
    <property type="protein sequence ID" value="KAF2716132.1"/>
    <property type="molecule type" value="Genomic_DNA"/>
</dbReference>
<evidence type="ECO:0000313" key="1">
    <source>
        <dbReference type="EMBL" id="KAF2716132.1"/>
    </source>
</evidence>
<evidence type="ECO:0000313" key="2">
    <source>
        <dbReference type="Proteomes" id="UP000799441"/>
    </source>
</evidence>
<sequence>QDEAQRRALALGIIKGSGAFMPILFPIAESRVASLHCFELHLNVSNKVKQSDN</sequence>
<comment type="caution">
    <text evidence="1">The sequence shown here is derived from an EMBL/GenBank/DDBJ whole genome shotgun (WGS) entry which is preliminary data.</text>
</comment>
<protein>
    <submittedName>
        <fullName evidence="1">Uncharacterized protein</fullName>
    </submittedName>
</protein>
<accession>A0A9P4PWA8</accession>
<dbReference type="Proteomes" id="UP000799441">
    <property type="component" value="Unassembled WGS sequence"/>
</dbReference>
<keyword evidence="2" id="KW-1185">Reference proteome</keyword>
<organism evidence="1 2">
    <name type="scientific">Polychaeton citri CBS 116435</name>
    <dbReference type="NCBI Taxonomy" id="1314669"/>
    <lineage>
        <taxon>Eukaryota</taxon>
        <taxon>Fungi</taxon>
        <taxon>Dikarya</taxon>
        <taxon>Ascomycota</taxon>
        <taxon>Pezizomycotina</taxon>
        <taxon>Dothideomycetes</taxon>
        <taxon>Dothideomycetidae</taxon>
        <taxon>Capnodiales</taxon>
        <taxon>Capnodiaceae</taxon>
        <taxon>Polychaeton</taxon>
    </lineage>
</organism>
<feature type="non-terminal residue" evidence="1">
    <location>
        <position position="1"/>
    </location>
</feature>
<reference evidence="1" key="1">
    <citation type="journal article" date="2020" name="Stud. Mycol.">
        <title>101 Dothideomycetes genomes: a test case for predicting lifestyles and emergence of pathogens.</title>
        <authorList>
            <person name="Haridas S."/>
            <person name="Albert R."/>
            <person name="Binder M."/>
            <person name="Bloem J."/>
            <person name="Labutti K."/>
            <person name="Salamov A."/>
            <person name="Andreopoulos B."/>
            <person name="Baker S."/>
            <person name="Barry K."/>
            <person name="Bills G."/>
            <person name="Bluhm B."/>
            <person name="Cannon C."/>
            <person name="Castanera R."/>
            <person name="Culley D."/>
            <person name="Daum C."/>
            <person name="Ezra D."/>
            <person name="Gonzalez J."/>
            <person name="Henrissat B."/>
            <person name="Kuo A."/>
            <person name="Liang C."/>
            <person name="Lipzen A."/>
            <person name="Lutzoni F."/>
            <person name="Magnuson J."/>
            <person name="Mondo S."/>
            <person name="Nolan M."/>
            <person name="Ohm R."/>
            <person name="Pangilinan J."/>
            <person name="Park H.-J."/>
            <person name="Ramirez L."/>
            <person name="Alfaro M."/>
            <person name="Sun H."/>
            <person name="Tritt A."/>
            <person name="Yoshinaga Y."/>
            <person name="Zwiers L.-H."/>
            <person name="Turgeon B."/>
            <person name="Goodwin S."/>
            <person name="Spatafora J."/>
            <person name="Crous P."/>
            <person name="Grigoriev I."/>
        </authorList>
    </citation>
    <scope>NUCLEOTIDE SEQUENCE</scope>
    <source>
        <strain evidence="1">CBS 116435</strain>
    </source>
</reference>
<proteinExistence type="predicted"/>